<evidence type="ECO:0000256" key="1">
    <source>
        <dbReference type="SAM" id="Phobius"/>
    </source>
</evidence>
<organism evidence="2 3">
    <name type="scientific">Erythroxylum novogranatense</name>
    <dbReference type="NCBI Taxonomy" id="1862640"/>
    <lineage>
        <taxon>Eukaryota</taxon>
        <taxon>Viridiplantae</taxon>
        <taxon>Streptophyta</taxon>
        <taxon>Embryophyta</taxon>
        <taxon>Tracheophyta</taxon>
        <taxon>Spermatophyta</taxon>
        <taxon>Magnoliopsida</taxon>
        <taxon>eudicotyledons</taxon>
        <taxon>Gunneridae</taxon>
        <taxon>Pentapetalae</taxon>
        <taxon>rosids</taxon>
        <taxon>fabids</taxon>
        <taxon>Malpighiales</taxon>
        <taxon>Erythroxylaceae</taxon>
        <taxon>Erythroxylum</taxon>
    </lineage>
</organism>
<dbReference type="EMBL" id="JAIWQS010000001">
    <property type="protein sequence ID" value="KAJ8775004.1"/>
    <property type="molecule type" value="Genomic_DNA"/>
</dbReference>
<evidence type="ECO:0000313" key="3">
    <source>
        <dbReference type="Proteomes" id="UP001159364"/>
    </source>
</evidence>
<sequence length="69" mass="7875">MRNAKLIVQLQLGWRISIQTAQPDKEALGILKLQREVTGLRGPSARLELSLILIVLLYGTILMLFTWWS</sequence>
<reference evidence="2 3" key="1">
    <citation type="submission" date="2021-09" db="EMBL/GenBank/DDBJ databases">
        <title>Genomic insights and catalytic innovation underlie evolution of tropane alkaloids biosynthesis.</title>
        <authorList>
            <person name="Wang Y.-J."/>
            <person name="Tian T."/>
            <person name="Huang J.-P."/>
            <person name="Huang S.-X."/>
        </authorList>
    </citation>
    <scope>NUCLEOTIDE SEQUENCE [LARGE SCALE GENOMIC DNA]</scope>
    <source>
        <strain evidence="2">KIB-2018</strain>
        <tissue evidence="2">Leaf</tissue>
    </source>
</reference>
<dbReference type="AlphaFoldDB" id="A0AAV8UA85"/>
<gene>
    <name evidence="2" type="ORF">K2173_020008</name>
</gene>
<keyword evidence="1" id="KW-0472">Membrane</keyword>
<keyword evidence="1" id="KW-1133">Transmembrane helix</keyword>
<dbReference type="Proteomes" id="UP001159364">
    <property type="component" value="Linkage Group LG01"/>
</dbReference>
<proteinExistence type="predicted"/>
<comment type="caution">
    <text evidence="2">The sequence shown here is derived from an EMBL/GenBank/DDBJ whole genome shotgun (WGS) entry which is preliminary data.</text>
</comment>
<keyword evidence="3" id="KW-1185">Reference proteome</keyword>
<feature type="transmembrane region" description="Helical" evidence="1">
    <location>
        <begin position="49"/>
        <end position="68"/>
    </location>
</feature>
<accession>A0AAV8UA85</accession>
<evidence type="ECO:0000313" key="2">
    <source>
        <dbReference type="EMBL" id="KAJ8775004.1"/>
    </source>
</evidence>
<protein>
    <submittedName>
        <fullName evidence="2">Uncharacterized protein</fullName>
    </submittedName>
</protein>
<keyword evidence="1" id="KW-0812">Transmembrane</keyword>
<name>A0AAV8UA85_9ROSI</name>